<dbReference type="Gene3D" id="1.10.150.50">
    <property type="entry name" value="Transcription Factor, Ets-1"/>
    <property type="match status" value="1"/>
</dbReference>
<keyword evidence="4" id="KW-1185">Reference proteome</keyword>
<dbReference type="InterPro" id="IPR013761">
    <property type="entry name" value="SAM/pointed_sf"/>
</dbReference>
<reference evidence="4" key="1">
    <citation type="submission" date="2015-02" db="EMBL/GenBank/DDBJ databases">
        <title>Genome sequencing for Strongylocentrotus purpuratus.</title>
        <authorList>
            <person name="Murali S."/>
            <person name="Liu Y."/>
            <person name="Vee V."/>
            <person name="English A."/>
            <person name="Wang M."/>
            <person name="Skinner E."/>
            <person name="Han Y."/>
            <person name="Muzny D.M."/>
            <person name="Worley K.C."/>
            <person name="Gibbs R.A."/>
        </authorList>
    </citation>
    <scope>NUCLEOTIDE SEQUENCE</scope>
</reference>
<dbReference type="InterPro" id="IPR001660">
    <property type="entry name" value="SAM"/>
</dbReference>
<dbReference type="RefSeq" id="XP_030851967.1">
    <property type="nucleotide sequence ID" value="XM_030996107.1"/>
</dbReference>
<dbReference type="EnsemblMetazoa" id="XM_030996107">
    <property type="protein sequence ID" value="XP_030851967"/>
    <property type="gene ID" value="LOC115928619"/>
</dbReference>
<feature type="region of interest" description="Disordered" evidence="1">
    <location>
        <begin position="1"/>
        <end position="30"/>
    </location>
</feature>
<dbReference type="SUPFAM" id="SSF47769">
    <property type="entry name" value="SAM/Pointed domain"/>
    <property type="match status" value="1"/>
</dbReference>
<dbReference type="KEGG" id="spu:115928619"/>
<evidence type="ECO:0000313" key="3">
    <source>
        <dbReference type="EnsemblMetazoa" id="XP_030851967"/>
    </source>
</evidence>
<dbReference type="InParanoid" id="A0A7M7PHS8"/>
<organism evidence="3 4">
    <name type="scientific">Strongylocentrotus purpuratus</name>
    <name type="common">Purple sea urchin</name>
    <dbReference type="NCBI Taxonomy" id="7668"/>
    <lineage>
        <taxon>Eukaryota</taxon>
        <taxon>Metazoa</taxon>
        <taxon>Echinodermata</taxon>
        <taxon>Eleutherozoa</taxon>
        <taxon>Echinozoa</taxon>
        <taxon>Echinoidea</taxon>
        <taxon>Euechinoidea</taxon>
        <taxon>Echinacea</taxon>
        <taxon>Camarodonta</taxon>
        <taxon>Echinidea</taxon>
        <taxon>Strongylocentrotidae</taxon>
        <taxon>Strongylocentrotus</taxon>
    </lineage>
</organism>
<dbReference type="GeneID" id="115928619"/>
<evidence type="ECO:0000313" key="4">
    <source>
        <dbReference type="Proteomes" id="UP000007110"/>
    </source>
</evidence>
<feature type="region of interest" description="Disordered" evidence="1">
    <location>
        <begin position="85"/>
        <end position="121"/>
    </location>
</feature>
<evidence type="ECO:0000256" key="1">
    <source>
        <dbReference type="SAM" id="MobiDB-lite"/>
    </source>
</evidence>
<protein>
    <recommendedName>
        <fullName evidence="2">SAM domain-containing protein</fullName>
    </recommendedName>
</protein>
<dbReference type="OrthoDB" id="6162224at2759"/>
<feature type="compositionally biased region" description="Acidic residues" evidence="1">
    <location>
        <begin position="1"/>
        <end position="10"/>
    </location>
</feature>
<dbReference type="Proteomes" id="UP000007110">
    <property type="component" value="Unassembled WGS sequence"/>
</dbReference>
<name>A0A7M7PHS8_STRPU</name>
<feature type="compositionally biased region" description="Pro residues" evidence="1">
    <location>
        <begin position="14"/>
        <end position="29"/>
    </location>
</feature>
<proteinExistence type="predicted"/>
<dbReference type="AlphaFoldDB" id="A0A7M7PHS8"/>
<feature type="compositionally biased region" description="Basic and acidic residues" evidence="1">
    <location>
        <begin position="86"/>
        <end position="100"/>
    </location>
</feature>
<feature type="domain" description="SAM" evidence="2">
    <location>
        <begin position="37"/>
        <end position="86"/>
    </location>
</feature>
<dbReference type="CDD" id="cd09487">
    <property type="entry name" value="SAM_superfamily"/>
    <property type="match status" value="1"/>
</dbReference>
<reference evidence="3" key="2">
    <citation type="submission" date="2021-01" db="UniProtKB">
        <authorList>
            <consortium name="EnsemblMetazoa"/>
        </authorList>
    </citation>
    <scope>IDENTIFICATION</scope>
</reference>
<sequence>MMDLKEEEEVGPPASYPSPLTSPTPPKPLAPFQLFFHHNGLESYLKYFPNDFTLGHFRALTEDDLEDDYGVQKLPDRIKLMRAVHKSREEYDDRERDLDRRSHHGGGESEGEEHTKKETIK</sequence>
<feature type="compositionally biased region" description="Basic and acidic residues" evidence="1">
    <location>
        <begin position="112"/>
        <end position="121"/>
    </location>
</feature>
<accession>A0A7M7PHS8</accession>
<dbReference type="Pfam" id="PF00536">
    <property type="entry name" value="SAM_1"/>
    <property type="match status" value="1"/>
</dbReference>
<evidence type="ECO:0000259" key="2">
    <source>
        <dbReference type="Pfam" id="PF00536"/>
    </source>
</evidence>